<keyword evidence="9" id="KW-1185">Reference proteome</keyword>
<name>A0ABU9IMG1_9FLAO</name>
<dbReference type="PANTHER" id="PTHR30026">
    <property type="entry name" value="OUTER MEMBRANE PROTEIN TOLC"/>
    <property type="match status" value="1"/>
</dbReference>
<comment type="caution">
    <text evidence="8">The sequence shown here is derived from an EMBL/GenBank/DDBJ whole genome shotgun (WGS) entry which is preliminary data.</text>
</comment>
<dbReference type="Pfam" id="PF02321">
    <property type="entry name" value="OEP"/>
    <property type="match status" value="1"/>
</dbReference>
<evidence type="ECO:0000256" key="4">
    <source>
        <dbReference type="ARBA" id="ARBA00022452"/>
    </source>
</evidence>
<gene>
    <name evidence="8" type="ORF">AAEO57_07470</name>
</gene>
<evidence type="ECO:0000256" key="1">
    <source>
        <dbReference type="ARBA" id="ARBA00004442"/>
    </source>
</evidence>
<sequence length="448" mass="50022">MKNLQILVLILAIMHSGYGQTQLTVEQIKSMAVKNNSKVKNSTLELEAAKESKQEMFTNYFPKVTASALGMKAIDPLLEIKMKGGNLPVYDGNPANLAGASQFAYMPDVNMGLFNQVGLGYLNVLQPVYAGGKIKTANNLTSLNVEVKERQQHLTADEIILTAEQQYWQVVIVQEKQKTLEGYIQFLDTLYRQVSAAFKSGMIIKNDLLKVTIKQQELQVSKIQLANERKLALMRLCQTIGAEYNPEISLSSSLADLSEPGNYFVAHNTVLANRAEYQLFEKAAEASRLETKLKRADYMPSLGVGVTAYYMDQFESGLSGAGNGMAYASLNVPISDWWGAKHKLNELKLRESITKNSLEESKGLLLLQMEKAWTDIVELDQKIHLIQAMLLQTQENLAVSQKSYNNGMIQLSDLLEAQVLKIETCDKLIEAKSQYKTALTKYLQVTAR</sequence>
<dbReference type="InterPro" id="IPR051906">
    <property type="entry name" value="TolC-like"/>
</dbReference>
<keyword evidence="5" id="KW-0812">Transmembrane</keyword>
<evidence type="ECO:0000256" key="7">
    <source>
        <dbReference type="ARBA" id="ARBA00023237"/>
    </source>
</evidence>
<protein>
    <submittedName>
        <fullName evidence="8">TolC family protein</fullName>
    </submittedName>
</protein>
<evidence type="ECO:0000313" key="9">
    <source>
        <dbReference type="Proteomes" id="UP001485226"/>
    </source>
</evidence>
<dbReference type="InterPro" id="IPR003423">
    <property type="entry name" value="OMP_efflux"/>
</dbReference>
<organism evidence="8 9">
    <name type="scientific">Flavobacterium calami</name>
    <dbReference type="NCBI Taxonomy" id="3139144"/>
    <lineage>
        <taxon>Bacteria</taxon>
        <taxon>Pseudomonadati</taxon>
        <taxon>Bacteroidota</taxon>
        <taxon>Flavobacteriia</taxon>
        <taxon>Flavobacteriales</taxon>
        <taxon>Flavobacteriaceae</taxon>
        <taxon>Flavobacterium</taxon>
    </lineage>
</organism>
<keyword evidence="6" id="KW-0472">Membrane</keyword>
<reference evidence="8 9" key="1">
    <citation type="submission" date="2024-04" db="EMBL/GenBank/DDBJ databases">
        <title>Flavobacterium sp. DGU38 16S ribosomal RNA gene Genome sequencing and assembly.</title>
        <authorList>
            <person name="Park S."/>
        </authorList>
    </citation>
    <scope>NUCLEOTIDE SEQUENCE [LARGE SCALE GENOMIC DNA]</scope>
    <source>
        <strain evidence="8 9">DGU38</strain>
    </source>
</reference>
<dbReference type="Gene3D" id="1.20.1600.10">
    <property type="entry name" value="Outer membrane efflux proteins (OEP)"/>
    <property type="match status" value="1"/>
</dbReference>
<dbReference type="Proteomes" id="UP001485226">
    <property type="component" value="Unassembled WGS sequence"/>
</dbReference>
<evidence type="ECO:0000313" key="8">
    <source>
        <dbReference type="EMBL" id="MEL1253607.1"/>
    </source>
</evidence>
<proteinExistence type="inferred from homology"/>
<dbReference type="PANTHER" id="PTHR30026:SF20">
    <property type="entry name" value="OUTER MEMBRANE PROTEIN TOLC"/>
    <property type="match status" value="1"/>
</dbReference>
<dbReference type="SUPFAM" id="SSF56954">
    <property type="entry name" value="Outer membrane efflux proteins (OEP)"/>
    <property type="match status" value="1"/>
</dbReference>
<comment type="similarity">
    <text evidence="2">Belongs to the outer membrane factor (OMF) (TC 1.B.17) family.</text>
</comment>
<evidence type="ECO:0000256" key="6">
    <source>
        <dbReference type="ARBA" id="ARBA00023136"/>
    </source>
</evidence>
<comment type="subcellular location">
    <subcellularLocation>
        <location evidence="1">Cell outer membrane</location>
    </subcellularLocation>
</comment>
<keyword evidence="7" id="KW-0998">Cell outer membrane</keyword>
<accession>A0ABU9IMG1</accession>
<evidence type="ECO:0000256" key="3">
    <source>
        <dbReference type="ARBA" id="ARBA00022448"/>
    </source>
</evidence>
<dbReference type="RefSeq" id="WP_341691159.1">
    <property type="nucleotide sequence ID" value="NZ_JBBYHS010000007.1"/>
</dbReference>
<evidence type="ECO:0000256" key="2">
    <source>
        <dbReference type="ARBA" id="ARBA00007613"/>
    </source>
</evidence>
<keyword evidence="3" id="KW-0813">Transport</keyword>
<dbReference type="EMBL" id="JBBYHS010000007">
    <property type="protein sequence ID" value="MEL1253607.1"/>
    <property type="molecule type" value="Genomic_DNA"/>
</dbReference>
<evidence type="ECO:0000256" key="5">
    <source>
        <dbReference type="ARBA" id="ARBA00022692"/>
    </source>
</evidence>
<keyword evidence="4" id="KW-1134">Transmembrane beta strand</keyword>